<organism evidence="1 2">
    <name type="scientific">Candidatus Corynebacterium avicola</name>
    <dbReference type="NCBI Taxonomy" id="2838527"/>
    <lineage>
        <taxon>Bacteria</taxon>
        <taxon>Bacillati</taxon>
        <taxon>Actinomycetota</taxon>
        <taxon>Actinomycetes</taxon>
        <taxon>Mycobacteriales</taxon>
        <taxon>Corynebacteriaceae</taxon>
        <taxon>Corynebacterium</taxon>
    </lineage>
</organism>
<dbReference type="Pfam" id="PF04255">
    <property type="entry name" value="DUF433"/>
    <property type="match status" value="1"/>
</dbReference>
<evidence type="ECO:0000313" key="2">
    <source>
        <dbReference type="Proteomes" id="UP000824190"/>
    </source>
</evidence>
<name>A0A9D1RMM5_9CORY</name>
<dbReference type="InterPro" id="IPR036388">
    <property type="entry name" value="WH-like_DNA-bd_sf"/>
</dbReference>
<reference evidence="1" key="1">
    <citation type="journal article" date="2021" name="PeerJ">
        <title>Extensive microbial diversity within the chicken gut microbiome revealed by metagenomics and culture.</title>
        <authorList>
            <person name="Gilroy R."/>
            <person name="Ravi A."/>
            <person name="Getino M."/>
            <person name="Pursley I."/>
            <person name="Horton D.L."/>
            <person name="Alikhan N.F."/>
            <person name="Baker D."/>
            <person name="Gharbi K."/>
            <person name="Hall N."/>
            <person name="Watson M."/>
            <person name="Adriaenssens E.M."/>
            <person name="Foster-Nyarko E."/>
            <person name="Jarju S."/>
            <person name="Secka A."/>
            <person name="Antonio M."/>
            <person name="Oren A."/>
            <person name="Chaudhuri R.R."/>
            <person name="La Ragione R."/>
            <person name="Hildebrand F."/>
            <person name="Pallen M.J."/>
        </authorList>
    </citation>
    <scope>NUCLEOTIDE SEQUENCE</scope>
    <source>
        <strain evidence="1">CHK32-1732</strain>
    </source>
</reference>
<protein>
    <submittedName>
        <fullName evidence="1">DUF433 domain-containing protein</fullName>
    </submittedName>
</protein>
<gene>
    <name evidence="1" type="ORF">H9870_04410</name>
</gene>
<dbReference type="InterPro" id="IPR009057">
    <property type="entry name" value="Homeodomain-like_sf"/>
</dbReference>
<dbReference type="Gene3D" id="1.10.10.10">
    <property type="entry name" value="Winged helix-like DNA-binding domain superfamily/Winged helix DNA-binding domain"/>
    <property type="match status" value="1"/>
</dbReference>
<sequence length="78" mass="8727">MTRFDRITADPAILGGKPHIRGLRISVSMIAEMVAGGKTIDTILDEYPYLDRDDIHQALSYTAALADKEYYLDTQRPA</sequence>
<dbReference type="PANTHER" id="PTHR34849">
    <property type="entry name" value="SSL5025 PROTEIN"/>
    <property type="match status" value="1"/>
</dbReference>
<reference evidence="1" key="2">
    <citation type="submission" date="2021-04" db="EMBL/GenBank/DDBJ databases">
        <authorList>
            <person name="Gilroy R."/>
        </authorList>
    </citation>
    <scope>NUCLEOTIDE SEQUENCE</scope>
    <source>
        <strain evidence="1">CHK32-1732</strain>
    </source>
</reference>
<evidence type="ECO:0000313" key="1">
    <source>
        <dbReference type="EMBL" id="HIW90888.1"/>
    </source>
</evidence>
<dbReference type="InterPro" id="IPR007367">
    <property type="entry name" value="DUF433"/>
</dbReference>
<comment type="caution">
    <text evidence="1">The sequence shown here is derived from an EMBL/GenBank/DDBJ whole genome shotgun (WGS) entry which is preliminary data.</text>
</comment>
<proteinExistence type="predicted"/>
<dbReference type="AlphaFoldDB" id="A0A9D1RMM5"/>
<dbReference type="EMBL" id="DXGC01000043">
    <property type="protein sequence ID" value="HIW90888.1"/>
    <property type="molecule type" value="Genomic_DNA"/>
</dbReference>
<dbReference type="Proteomes" id="UP000824190">
    <property type="component" value="Unassembled WGS sequence"/>
</dbReference>
<accession>A0A9D1RMM5</accession>
<dbReference type="PANTHER" id="PTHR34849:SF3">
    <property type="entry name" value="SSR2962 PROTEIN"/>
    <property type="match status" value="1"/>
</dbReference>
<dbReference type="SUPFAM" id="SSF46689">
    <property type="entry name" value="Homeodomain-like"/>
    <property type="match status" value="1"/>
</dbReference>